<feature type="region of interest" description="Disordered" evidence="1">
    <location>
        <begin position="18"/>
        <end position="41"/>
    </location>
</feature>
<dbReference type="EMBL" id="FJOG01000026">
    <property type="protein sequence ID" value="CZR64485.1"/>
    <property type="molecule type" value="Genomic_DNA"/>
</dbReference>
<keyword evidence="2" id="KW-0472">Membrane</keyword>
<gene>
    <name evidence="4" type="ORF">PAC_14383</name>
</gene>
<evidence type="ECO:0000256" key="1">
    <source>
        <dbReference type="SAM" id="MobiDB-lite"/>
    </source>
</evidence>
<name>A0A1L7XHF9_9HELO</name>
<dbReference type="Pfam" id="PF01926">
    <property type="entry name" value="MMR_HSR1"/>
    <property type="match status" value="1"/>
</dbReference>
<keyword evidence="2" id="KW-0812">Transmembrane</keyword>
<dbReference type="InterPro" id="IPR027417">
    <property type="entry name" value="P-loop_NTPase"/>
</dbReference>
<keyword evidence="2" id="KW-1133">Transmembrane helix</keyword>
<organism evidence="4 5">
    <name type="scientific">Phialocephala subalpina</name>
    <dbReference type="NCBI Taxonomy" id="576137"/>
    <lineage>
        <taxon>Eukaryota</taxon>
        <taxon>Fungi</taxon>
        <taxon>Dikarya</taxon>
        <taxon>Ascomycota</taxon>
        <taxon>Pezizomycotina</taxon>
        <taxon>Leotiomycetes</taxon>
        <taxon>Helotiales</taxon>
        <taxon>Mollisiaceae</taxon>
        <taxon>Phialocephala</taxon>
        <taxon>Phialocephala fortinii species complex</taxon>
    </lineage>
</organism>
<protein>
    <recommendedName>
        <fullName evidence="3">G domain-containing protein</fullName>
    </recommendedName>
</protein>
<proteinExistence type="predicted"/>
<dbReference type="InterPro" id="IPR006073">
    <property type="entry name" value="GTP-bd"/>
</dbReference>
<feature type="region of interest" description="Disordered" evidence="1">
    <location>
        <begin position="364"/>
        <end position="389"/>
    </location>
</feature>
<evidence type="ECO:0000256" key="2">
    <source>
        <dbReference type="SAM" id="Phobius"/>
    </source>
</evidence>
<evidence type="ECO:0000313" key="4">
    <source>
        <dbReference type="EMBL" id="CZR64485.1"/>
    </source>
</evidence>
<evidence type="ECO:0000259" key="3">
    <source>
        <dbReference type="Pfam" id="PF01926"/>
    </source>
</evidence>
<keyword evidence="5" id="KW-1185">Reference proteome</keyword>
<dbReference type="Gene3D" id="3.40.50.300">
    <property type="entry name" value="P-loop containing nucleotide triphosphate hydrolases"/>
    <property type="match status" value="1"/>
</dbReference>
<feature type="transmembrane region" description="Helical" evidence="2">
    <location>
        <begin position="174"/>
        <end position="197"/>
    </location>
</feature>
<evidence type="ECO:0000313" key="5">
    <source>
        <dbReference type="Proteomes" id="UP000184330"/>
    </source>
</evidence>
<dbReference type="Proteomes" id="UP000184330">
    <property type="component" value="Unassembled WGS sequence"/>
</dbReference>
<dbReference type="AlphaFoldDB" id="A0A1L7XHF9"/>
<feature type="domain" description="G" evidence="3">
    <location>
        <begin position="109"/>
        <end position="165"/>
    </location>
</feature>
<dbReference type="SUPFAM" id="SSF52540">
    <property type="entry name" value="P-loop containing nucleoside triphosphate hydrolases"/>
    <property type="match status" value="1"/>
</dbReference>
<sequence length="439" mass="48515">MDSHENGWEDLTGLALESTHHSPTTGPVDIHIGPTPDVAPNDTEVQVINLEITTRDHGEEIGIGDGTTESTSWDWGFKQLKGALRAAKGAATFQVVDFIKKHLGGAKLVFITGETGSGKTSLLEELTGEKFGIGRTLKSGTREYGIWPAIIDGNKYLFVDTPGFGAADMNDMDILNNIVSCLLALGSFVTIAGVLFLHSSTKDRMEAGELKTIRWLQCFCGPRFYENITIITTKWDKIHPDEIGEARERMEELAADDVAPVLDPPQRFKGAYIYNHGIPNGGRSDQDWETQLSRRKKMPERSAEIKRLIHDRYYQCPQTKLQIAEEIEGKTLLVETEAAKALQGDTLQTKIRLSKDRAIVLGVDEADPKEESVPGETTTEGRQSEPHDFETHESIWGWIDIAKAVAVAFMKAEAAPLVETVSRAWDAVKNWWSGTPPAC</sequence>
<dbReference type="OrthoDB" id="8954335at2759"/>
<dbReference type="CDD" id="cd00882">
    <property type="entry name" value="Ras_like_GTPase"/>
    <property type="match status" value="1"/>
</dbReference>
<dbReference type="PROSITE" id="PS00675">
    <property type="entry name" value="SIGMA54_INTERACT_1"/>
    <property type="match status" value="1"/>
</dbReference>
<reference evidence="4 5" key="1">
    <citation type="submission" date="2016-03" db="EMBL/GenBank/DDBJ databases">
        <authorList>
            <person name="Ploux O."/>
        </authorList>
    </citation>
    <scope>NUCLEOTIDE SEQUENCE [LARGE SCALE GENOMIC DNA]</scope>
    <source>
        <strain evidence="4 5">UAMH 11012</strain>
    </source>
</reference>
<dbReference type="GO" id="GO:0005525">
    <property type="term" value="F:GTP binding"/>
    <property type="evidence" value="ECO:0007669"/>
    <property type="project" value="InterPro"/>
</dbReference>
<accession>A0A1L7XHF9</accession>
<dbReference type="InterPro" id="IPR025662">
    <property type="entry name" value="Sigma_54_int_dom_ATP-bd_1"/>
</dbReference>